<accession>A0A840WM03</accession>
<dbReference type="GO" id="GO:0005829">
    <property type="term" value="C:cytosol"/>
    <property type="evidence" value="ECO:0007669"/>
    <property type="project" value="TreeGrafter"/>
</dbReference>
<keyword evidence="2" id="KW-1185">Reference proteome</keyword>
<dbReference type="Pfam" id="PF00702">
    <property type="entry name" value="Hydrolase"/>
    <property type="match status" value="1"/>
</dbReference>
<dbReference type="PANTHER" id="PTHR43434">
    <property type="entry name" value="PHOSPHOGLYCOLATE PHOSPHATASE"/>
    <property type="match status" value="1"/>
</dbReference>
<dbReference type="NCBIfam" id="TIGR03351">
    <property type="entry name" value="PhnX-like"/>
    <property type="match status" value="1"/>
</dbReference>
<evidence type="ECO:0000313" key="2">
    <source>
        <dbReference type="Proteomes" id="UP000579647"/>
    </source>
</evidence>
<dbReference type="AlphaFoldDB" id="A0A840WM03"/>
<dbReference type="Gene3D" id="3.40.50.1000">
    <property type="entry name" value="HAD superfamily/HAD-like"/>
    <property type="match status" value="1"/>
</dbReference>
<dbReference type="SFLD" id="SFLDG01129">
    <property type="entry name" value="C1.5:_HAD__Beta-PGM__Phosphata"/>
    <property type="match status" value="1"/>
</dbReference>
<protein>
    <submittedName>
        <fullName evidence="1">Phosphonatase-like hydrolase</fullName>
    </submittedName>
</protein>
<dbReference type="PANTHER" id="PTHR43434:SF19">
    <property type="entry name" value="PHOSPHONOACETALDEHYDE HYDROLASE"/>
    <property type="match status" value="1"/>
</dbReference>
<dbReference type="SUPFAM" id="SSF56784">
    <property type="entry name" value="HAD-like"/>
    <property type="match status" value="1"/>
</dbReference>
<dbReference type="GO" id="GO:0006281">
    <property type="term" value="P:DNA repair"/>
    <property type="evidence" value="ECO:0007669"/>
    <property type="project" value="TreeGrafter"/>
</dbReference>
<evidence type="ECO:0000313" key="1">
    <source>
        <dbReference type="EMBL" id="MBB5492746.1"/>
    </source>
</evidence>
<dbReference type="RefSeq" id="WP_184366130.1">
    <property type="nucleotide sequence ID" value="NZ_BAAAKM010000080.1"/>
</dbReference>
<dbReference type="InterPro" id="IPR023214">
    <property type="entry name" value="HAD_sf"/>
</dbReference>
<gene>
    <name evidence="1" type="ORF">HNR07_003883</name>
</gene>
<dbReference type="GO" id="GO:0008967">
    <property type="term" value="F:phosphoglycolate phosphatase activity"/>
    <property type="evidence" value="ECO:0007669"/>
    <property type="project" value="TreeGrafter"/>
</dbReference>
<dbReference type="InterPro" id="IPR036412">
    <property type="entry name" value="HAD-like_sf"/>
</dbReference>
<reference evidence="1 2" key="1">
    <citation type="submission" date="2020-08" db="EMBL/GenBank/DDBJ databases">
        <title>Sequencing the genomes of 1000 actinobacteria strains.</title>
        <authorList>
            <person name="Klenk H.-P."/>
        </authorList>
    </citation>
    <scope>NUCLEOTIDE SEQUENCE [LARGE SCALE GENOMIC DNA]</scope>
    <source>
        <strain evidence="1 2">DSM 44598</strain>
    </source>
</reference>
<dbReference type="SFLD" id="SFLDS00003">
    <property type="entry name" value="Haloacid_Dehalogenase"/>
    <property type="match status" value="1"/>
</dbReference>
<name>A0A840WM03_9ACTN</name>
<proteinExistence type="predicted"/>
<dbReference type="InterPro" id="IPR022468">
    <property type="entry name" value="PhnX-like"/>
</dbReference>
<dbReference type="EMBL" id="JACHDO010000001">
    <property type="protein sequence ID" value="MBB5492746.1"/>
    <property type="molecule type" value="Genomic_DNA"/>
</dbReference>
<dbReference type="Proteomes" id="UP000579647">
    <property type="component" value="Unassembled WGS sequence"/>
</dbReference>
<comment type="caution">
    <text evidence="1">The sequence shown here is derived from an EMBL/GenBank/DDBJ whole genome shotgun (WGS) entry which is preliminary data.</text>
</comment>
<dbReference type="InterPro" id="IPR050155">
    <property type="entry name" value="HAD-like_hydrolase_sf"/>
</dbReference>
<organism evidence="1 2">
    <name type="scientific">Nocardiopsis metallicus</name>
    <dbReference type="NCBI Taxonomy" id="179819"/>
    <lineage>
        <taxon>Bacteria</taxon>
        <taxon>Bacillati</taxon>
        <taxon>Actinomycetota</taxon>
        <taxon>Actinomycetes</taxon>
        <taxon>Streptosporangiales</taxon>
        <taxon>Nocardiopsidaceae</taxon>
        <taxon>Nocardiopsis</taxon>
    </lineage>
</organism>
<keyword evidence="1" id="KW-0378">Hydrolase</keyword>
<sequence length="235" mass="24261">MTANPAASENPTNPVTTELVVLDMAGTTVADGGLVERAFQAALPDFTTAQLDYVRATMGESKITVFRHLTDHDENRAQQANIAFEAAYARLVDEGHCAPLPGAEDALRGLRDQGRTIALTTGFARDTQDRILAALGWENLVDFTLCPADVGGRGRPHPDMVLAAALRAQVSSVAAVAVAGDTASDVRTGRNAGAGTVAGVLTGAHDTAALRAAGATHVLDSVAALPDLLAAQETP</sequence>